<protein>
    <submittedName>
        <fullName evidence="2">TVG1190485 protein</fullName>
    </submittedName>
</protein>
<organism evidence="2 3">
    <name type="scientific">Thermoplasma volcanium (strain ATCC 51530 / DSM 4299 / JCM 9571 / NBRC 15438 / GSS1)</name>
    <dbReference type="NCBI Taxonomy" id="273116"/>
    <lineage>
        <taxon>Archaea</taxon>
        <taxon>Methanobacteriati</taxon>
        <taxon>Thermoplasmatota</taxon>
        <taxon>Thermoplasmata</taxon>
        <taxon>Thermoplasmatales</taxon>
        <taxon>Thermoplasmataceae</taxon>
        <taxon>Thermoplasma</taxon>
    </lineage>
</organism>
<dbReference type="RefSeq" id="WP_010917396.1">
    <property type="nucleotide sequence ID" value="NC_002689.2"/>
</dbReference>
<proteinExistence type="predicted"/>
<feature type="transmembrane region" description="Helical" evidence="1">
    <location>
        <begin position="364"/>
        <end position="383"/>
    </location>
</feature>
<dbReference type="GeneID" id="1441278"/>
<feature type="transmembrane region" description="Helical" evidence="1">
    <location>
        <begin position="203"/>
        <end position="220"/>
    </location>
</feature>
<feature type="transmembrane region" description="Helical" evidence="1">
    <location>
        <begin position="395"/>
        <end position="414"/>
    </location>
</feature>
<evidence type="ECO:0000256" key="1">
    <source>
        <dbReference type="SAM" id="Phobius"/>
    </source>
</evidence>
<evidence type="ECO:0000313" key="3">
    <source>
        <dbReference type="Proteomes" id="UP000001017"/>
    </source>
</evidence>
<feature type="transmembrane region" description="Helical" evidence="1">
    <location>
        <begin position="79"/>
        <end position="97"/>
    </location>
</feature>
<name>Q979J8_THEVO</name>
<feature type="transmembrane region" description="Helical" evidence="1">
    <location>
        <begin position="109"/>
        <end position="129"/>
    </location>
</feature>
<keyword evidence="1" id="KW-1133">Transmembrane helix</keyword>
<feature type="transmembrane region" description="Helical" evidence="1">
    <location>
        <begin position="12"/>
        <end position="35"/>
    </location>
</feature>
<keyword evidence="1" id="KW-0812">Transmembrane</keyword>
<dbReference type="KEGG" id="tvo:TVG1190485"/>
<dbReference type="HOGENOM" id="CLU_588789_0_0_2"/>
<sequence>MNTNLIFDQKKNITALTLFIAVFLIISSLFGVTWFFLGDFTYNAVNYYHVIMIPFALLLIIISAFIVKLPNIFQKAINSVTYPVIIFTVLGLAFFYYPSLTIADEYMQAIRDFIMLIIGLVFIVGLIYYPFKDKYNFKTIWGAYSFLAIAAIAAEIAAVYGLITAAGTFIGFSKIPILQSYINSLNETDSTFMGNIVTSHSHAMLPAVMGGIVALTALAFNYEKLPSRCRSIVNWAFVISIFGTLSMSYLYWISGLGTYVIPTIAPFGPGGMDGLALDDSQTGIVGWGALIAIAGLWYTATRNGKLDKLRIAEFATWIFTMIAMIGIGYVIEFNEAFYGFATPGVPPNGGPGYLYDMAFINGHLLYAFFLMPVLALVIVAADLMIPEENAGTRNLIGYLAISGMVIGVAGLQLYTMTLHWQVEALGLYLIVISILLMGVFLAMSFRGIVMSKRSESKSKVSTGN</sequence>
<reference evidence="2 3" key="2">
    <citation type="journal article" date="2000" name="Proc. Natl. Acad. Sci. U.S.A.">
        <title>Archaeal adaptation to higher temperatures revealed by genomic sequence of Thermoplasma volcanium.</title>
        <authorList>
            <person name="Kawashima T."/>
            <person name="Amano N."/>
            <person name="Koike H."/>
            <person name="Makino S."/>
            <person name="Higuchi S."/>
            <person name="Kawashima-Ohya Y."/>
            <person name="Watanabe K."/>
            <person name="Yamazaki M."/>
            <person name="Kanehori K."/>
            <person name="Kawamoto T."/>
            <person name="Nunoshiba T."/>
            <person name="Yamamoto Y."/>
            <person name="Aramaki H."/>
            <person name="Makino K."/>
            <person name="Suzuki M."/>
        </authorList>
    </citation>
    <scope>NUCLEOTIDE SEQUENCE [LARGE SCALE GENOMIC DNA]</scope>
    <source>
        <strain evidence="3">ATCC 51530 / DSM 4299 / JCM 9571 / NBRC 15438 / GSS1</strain>
    </source>
</reference>
<accession>Q979J8</accession>
<reference evidence="2 3" key="1">
    <citation type="journal article" date="1999" name="Proc. Jpn. Acad.">
        <title>Determination of the complete genomic DNA sequence of Thermoplasma volvanium GSS1.</title>
        <authorList>
            <person name="Kawashima T."/>
            <person name="Yamamoto Y."/>
            <person name="Aramaki H."/>
            <person name="Nunoshiba T."/>
            <person name="Kawamoto T."/>
            <person name="Watanabe K."/>
            <person name="Yamazaki M."/>
            <person name="Kanehori K."/>
            <person name="Amano N."/>
            <person name="Ohya Y."/>
            <person name="Makino K."/>
            <person name="Suzuki M."/>
        </authorList>
    </citation>
    <scope>NUCLEOTIDE SEQUENCE [LARGE SCALE GENOMIC DNA]</scope>
    <source>
        <strain evidence="3">ATCC 51530 / DSM 4299 / JCM 9571 / NBRC 15438 / GSS1</strain>
    </source>
</reference>
<feature type="transmembrane region" description="Helical" evidence="1">
    <location>
        <begin position="282"/>
        <end position="299"/>
    </location>
</feature>
<dbReference type="OrthoDB" id="56788at2157"/>
<dbReference type="PaxDb" id="273116-14325401"/>
<dbReference type="AlphaFoldDB" id="Q979J8"/>
<feature type="transmembrane region" description="Helical" evidence="1">
    <location>
        <begin position="311"/>
        <end position="331"/>
    </location>
</feature>
<keyword evidence="1" id="KW-0472">Membrane</keyword>
<dbReference type="Proteomes" id="UP000001017">
    <property type="component" value="Chromosome"/>
</dbReference>
<keyword evidence="3" id="KW-1185">Reference proteome</keyword>
<gene>
    <name evidence="2" type="ORF">TVG1190485</name>
</gene>
<feature type="transmembrane region" description="Helical" evidence="1">
    <location>
        <begin position="232"/>
        <end position="252"/>
    </location>
</feature>
<evidence type="ECO:0000313" key="2">
    <source>
        <dbReference type="EMBL" id="BAB60305.1"/>
    </source>
</evidence>
<feature type="transmembrane region" description="Helical" evidence="1">
    <location>
        <begin position="141"/>
        <end position="163"/>
    </location>
</feature>
<feature type="transmembrane region" description="Helical" evidence="1">
    <location>
        <begin position="426"/>
        <end position="449"/>
    </location>
</feature>
<dbReference type="EMBL" id="BA000011">
    <property type="protein sequence ID" value="BAB60305.1"/>
    <property type="molecule type" value="Genomic_DNA"/>
</dbReference>
<dbReference type="eggNOG" id="arCOG07388">
    <property type="taxonomic scope" value="Archaea"/>
</dbReference>
<feature type="transmembrane region" description="Helical" evidence="1">
    <location>
        <begin position="47"/>
        <end position="67"/>
    </location>
</feature>